<keyword evidence="2" id="KW-1185">Reference proteome</keyword>
<dbReference type="SUPFAM" id="SSF143100">
    <property type="entry name" value="TTHA1013/TTHA0281-like"/>
    <property type="match status" value="1"/>
</dbReference>
<dbReference type="STRING" id="713585.THITH_02235"/>
<evidence type="ECO:0000313" key="2">
    <source>
        <dbReference type="Proteomes" id="UP000005289"/>
    </source>
</evidence>
<evidence type="ECO:0000313" key="1">
    <source>
        <dbReference type="EMBL" id="AHE97282.1"/>
    </source>
</evidence>
<name>W0DJ77_9GAMM</name>
<dbReference type="KEGG" id="tti:THITH_02235"/>
<organism evidence="1 2">
    <name type="scientific">Thioalkalivibrio paradoxus ARh 1</name>
    <dbReference type="NCBI Taxonomy" id="713585"/>
    <lineage>
        <taxon>Bacteria</taxon>
        <taxon>Pseudomonadati</taxon>
        <taxon>Pseudomonadota</taxon>
        <taxon>Gammaproteobacteria</taxon>
        <taxon>Chromatiales</taxon>
        <taxon>Ectothiorhodospiraceae</taxon>
        <taxon>Thioalkalivibrio</taxon>
    </lineage>
</organism>
<dbReference type="RefSeq" id="WP_006746150.1">
    <property type="nucleotide sequence ID" value="NZ_CP007029.1"/>
</dbReference>
<sequence>MEQIINLHVEKLPEGYYLATSDEVPGLVAQGRTVAETLEIARDVARRLIEARAERNESIGLRAAGDSFDYPLVVGG</sequence>
<dbReference type="Gene3D" id="3.30.160.250">
    <property type="match status" value="1"/>
</dbReference>
<accession>W0DJ77</accession>
<dbReference type="AlphaFoldDB" id="W0DJ77"/>
<gene>
    <name evidence="1" type="ORF">THITH_02235</name>
</gene>
<dbReference type="HOGENOM" id="CLU_181344_0_0_6"/>
<protein>
    <submittedName>
        <fullName evidence="1">Antitoxin, HicB family</fullName>
    </submittedName>
</protein>
<proteinExistence type="predicted"/>
<dbReference type="OrthoDB" id="5421907at2"/>
<dbReference type="InterPro" id="IPR035069">
    <property type="entry name" value="TTHA1013/TTHA0281-like"/>
</dbReference>
<dbReference type="EMBL" id="CP007029">
    <property type="protein sequence ID" value="AHE97282.1"/>
    <property type="molecule type" value="Genomic_DNA"/>
</dbReference>
<dbReference type="Proteomes" id="UP000005289">
    <property type="component" value="Chromosome"/>
</dbReference>
<reference evidence="1 2" key="1">
    <citation type="submission" date="2013-12" db="EMBL/GenBank/DDBJ databases">
        <authorList>
            <consortium name="DOE Joint Genome Institute"/>
            <person name="Muyzer G."/>
            <person name="Huntemann M."/>
            <person name="Han J."/>
            <person name="Chen A."/>
            <person name="Kyrpides N."/>
            <person name="Mavromatis K."/>
            <person name="Markowitz V."/>
            <person name="Palaniappan K."/>
            <person name="Ivanova N."/>
            <person name="Schaumberg A."/>
            <person name="Pati A."/>
            <person name="Liolios K."/>
            <person name="Nordberg H.P."/>
            <person name="Cantor M.N."/>
            <person name="Hua S.X."/>
            <person name="Woyke T."/>
        </authorList>
    </citation>
    <scope>NUCLEOTIDE SEQUENCE [LARGE SCALE GENOMIC DNA]</scope>
    <source>
        <strain evidence="1 2">ARh 1</strain>
    </source>
</reference>